<proteinExistence type="inferred from homology"/>
<keyword evidence="4" id="KW-1185">Reference proteome</keyword>
<dbReference type="InterPro" id="IPR004474">
    <property type="entry name" value="LytR_CpsA_psr"/>
</dbReference>
<dbReference type="NCBIfam" id="TIGR00350">
    <property type="entry name" value="lytR_cpsA_psr"/>
    <property type="match status" value="1"/>
</dbReference>
<evidence type="ECO:0000259" key="2">
    <source>
        <dbReference type="Pfam" id="PF03816"/>
    </source>
</evidence>
<reference evidence="3 4" key="1">
    <citation type="submission" date="2017-03" db="EMBL/GenBank/DDBJ databases">
        <title>Genome sequence of Clostridium oryzae DSM 28571.</title>
        <authorList>
            <person name="Poehlein A."/>
            <person name="Daniel R."/>
        </authorList>
    </citation>
    <scope>NUCLEOTIDE SEQUENCE [LARGE SCALE GENOMIC DNA]</scope>
    <source>
        <strain evidence="3 4">DSM 28571</strain>
    </source>
</reference>
<evidence type="ECO:0000313" key="3">
    <source>
        <dbReference type="EMBL" id="OPJ55687.1"/>
    </source>
</evidence>
<comment type="similarity">
    <text evidence="1">Belongs to the LytR/CpsA/Psr (LCP) family.</text>
</comment>
<dbReference type="Proteomes" id="UP000190080">
    <property type="component" value="Unassembled WGS sequence"/>
</dbReference>
<feature type="domain" description="Cell envelope-related transcriptional attenuator" evidence="2">
    <location>
        <begin position="89"/>
        <end position="244"/>
    </location>
</feature>
<accession>A0A1V4I811</accession>
<dbReference type="RefSeq" id="WP_169911720.1">
    <property type="nucleotide sequence ID" value="NZ_MZGV01000108.1"/>
</dbReference>
<dbReference type="PANTHER" id="PTHR33392:SF6">
    <property type="entry name" value="POLYISOPRENYL-TEICHOIC ACID--PEPTIDOGLYCAN TEICHOIC ACID TRANSFERASE TAGU"/>
    <property type="match status" value="1"/>
</dbReference>
<dbReference type="EMBL" id="MZGV01000108">
    <property type="protein sequence ID" value="OPJ55687.1"/>
    <property type="molecule type" value="Genomic_DNA"/>
</dbReference>
<comment type="caution">
    <text evidence="3">The sequence shown here is derived from an EMBL/GenBank/DDBJ whole genome shotgun (WGS) entry which is preliminary data.</text>
</comment>
<name>A0A1V4I811_9CLOT</name>
<evidence type="ECO:0000256" key="1">
    <source>
        <dbReference type="ARBA" id="ARBA00006068"/>
    </source>
</evidence>
<evidence type="ECO:0000313" key="4">
    <source>
        <dbReference type="Proteomes" id="UP000190080"/>
    </source>
</evidence>
<dbReference type="STRING" id="1450648.CLORY_43870"/>
<sequence>MARVRKKKKRKTFLIVILTLLVLFAAVAGVTMLYINNSLSKINHVEISQDPADLGIDTNTYSDDKSTTIDNILLMGVDSRDPKKYTGLSDAMMILTVDKKNKKLKLTSILRDSVVNIEGHGLQKLTHSHNFGGPELTIKTINENYNMNIKNYVQVNFFTLQKIIDDIGGVTINIKPDEVKWVNGYCHETARIEKRTPDVLKGSGPQKLTGMQAVAYARIRYVGTDFERTARQRRVLSAIFQKLAKTNITDIPKVANEILPNVETSLSSKYISSTAIYVLTHGLANKVEQNRVPYDGLYSNGKINGQDVIQWNKEENIKKMHDFIFGTDISSTNNGSTTQ</sequence>
<protein>
    <submittedName>
        <fullName evidence="3">Putative transcriptional regulator YwtF</fullName>
    </submittedName>
</protein>
<dbReference type="PANTHER" id="PTHR33392">
    <property type="entry name" value="POLYISOPRENYL-TEICHOIC ACID--PEPTIDOGLYCAN TEICHOIC ACID TRANSFERASE TAGU"/>
    <property type="match status" value="1"/>
</dbReference>
<dbReference type="Pfam" id="PF03816">
    <property type="entry name" value="LytR_cpsA_psr"/>
    <property type="match status" value="1"/>
</dbReference>
<dbReference type="AlphaFoldDB" id="A0A1V4I811"/>
<organism evidence="3 4">
    <name type="scientific">Clostridium oryzae</name>
    <dbReference type="NCBI Taxonomy" id="1450648"/>
    <lineage>
        <taxon>Bacteria</taxon>
        <taxon>Bacillati</taxon>
        <taxon>Bacillota</taxon>
        <taxon>Clostridia</taxon>
        <taxon>Eubacteriales</taxon>
        <taxon>Clostridiaceae</taxon>
        <taxon>Clostridium</taxon>
    </lineage>
</organism>
<gene>
    <name evidence="3" type="primary">ywtF</name>
    <name evidence="3" type="ORF">CLORY_43870</name>
</gene>
<dbReference type="Gene3D" id="3.40.630.190">
    <property type="entry name" value="LCP protein"/>
    <property type="match status" value="1"/>
</dbReference>
<dbReference type="InterPro" id="IPR050922">
    <property type="entry name" value="LytR/CpsA/Psr_CW_biosynth"/>
</dbReference>